<comment type="caution">
    <text evidence="1">The sequence shown here is derived from an EMBL/GenBank/DDBJ whole genome shotgun (WGS) entry which is preliminary data.</text>
</comment>
<keyword evidence="2" id="KW-1185">Reference proteome</keyword>
<dbReference type="EMBL" id="CM023484">
    <property type="protein sequence ID" value="KAH6934323.1"/>
    <property type="molecule type" value="Genomic_DNA"/>
</dbReference>
<name>A0ACB7SKP1_HYAAI</name>
<gene>
    <name evidence="1" type="ORF">HPB50_022915</name>
</gene>
<dbReference type="Proteomes" id="UP000821845">
    <property type="component" value="Chromosome 4"/>
</dbReference>
<proteinExistence type="predicted"/>
<organism evidence="1 2">
    <name type="scientific">Hyalomma asiaticum</name>
    <name type="common">Tick</name>
    <dbReference type="NCBI Taxonomy" id="266040"/>
    <lineage>
        <taxon>Eukaryota</taxon>
        <taxon>Metazoa</taxon>
        <taxon>Ecdysozoa</taxon>
        <taxon>Arthropoda</taxon>
        <taxon>Chelicerata</taxon>
        <taxon>Arachnida</taxon>
        <taxon>Acari</taxon>
        <taxon>Parasitiformes</taxon>
        <taxon>Ixodida</taxon>
        <taxon>Ixodoidea</taxon>
        <taxon>Ixodidae</taxon>
        <taxon>Hyalomminae</taxon>
        <taxon>Hyalomma</taxon>
    </lineage>
</organism>
<evidence type="ECO:0000313" key="1">
    <source>
        <dbReference type="EMBL" id="KAH6934323.1"/>
    </source>
</evidence>
<reference evidence="1" key="1">
    <citation type="submission" date="2020-05" db="EMBL/GenBank/DDBJ databases">
        <title>Large-scale comparative analyses of tick genomes elucidate their genetic diversity and vector capacities.</title>
        <authorList>
            <person name="Jia N."/>
            <person name="Wang J."/>
            <person name="Shi W."/>
            <person name="Du L."/>
            <person name="Sun Y."/>
            <person name="Zhan W."/>
            <person name="Jiang J."/>
            <person name="Wang Q."/>
            <person name="Zhang B."/>
            <person name="Ji P."/>
            <person name="Sakyi L.B."/>
            <person name="Cui X."/>
            <person name="Yuan T."/>
            <person name="Jiang B."/>
            <person name="Yang W."/>
            <person name="Lam T.T.-Y."/>
            <person name="Chang Q."/>
            <person name="Ding S."/>
            <person name="Wang X."/>
            <person name="Zhu J."/>
            <person name="Ruan X."/>
            <person name="Zhao L."/>
            <person name="Wei J."/>
            <person name="Que T."/>
            <person name="Du C."/>
            <person name="Cheng J."/>
            <person name="Dai P."/>
            <person name="Han X."/>
            <person name="Huang E."/>
            <person name="Gao Y."/>
            <person name="Liu J."/>
            <person name="Shao H."/>
            <person name="Ye R."/>
            <person name="Li L."/>
            <person name="Wei W."/>
            <person name="Wang X."/>
            <person name="Wang C."/>
            <person name="Yang T."/>
            <person name="Huo Q."/>
            <person name="Li W."/>
            <person name="Guo W."/>
            <person name="Chen H."/>
            <person name="Zhou L."/>
            <person name="Ni X."/>
            <person name="Tian J."/>
            <person name="Zhou Y."/>
            <person name="Sheng Y."/>
            <person name="Liu T."/>
            <person name="Pan Y."/>
            <person name="Xia L."/>
            <person name="Li J."/>
            <person name="Zhao F."/>
            <person name="Cao W."/>
        </authorList>
    </citation>
    <scope>NUCLEOTIDE SEQUENCE</scope>
    <source>
        <strain evidence="1">Hyas-2018</strain>
    </source>
</reference>
<sequence length="808" mass="89426">MDKDERTSEVSKSRKSGRRRKSRRDSRHKSADDVERTDTEQTQDQTSQQSRHTQDRTLDKSRPSQDGSHNFRRVKERPQQEVNPVLQGEATGQQPVPEAALASTPTPSGEVPPTAAPLTEEPPPITGPLDAKDDANAAPSEPGPNQDVVQQTTRVATAAEPSEKRDLLPLVALFLAVTFAIVIVFVAVQSNLKRELCTTASCASFAKLVDESVNASTNPCDSFGRFVCDGWRSKSEVSVRESVFRAAIEATVESVSRVAIPDTNQDAAQQTAALFRSCYRSLVKADAGSARDEVALVRAYLAEAGVVWPWVPSQPDVLETSVFLAFELGWPAVLDFKVKSSSAHSSTVIVEPSAGFTRLMALVRTRGSSEIERKRYFDALVLRYGDGDIGNVSYSDIQDAELLMTKRLRDALSLRNWTMLDSKDMHPGVSAWAAALARRNVTGALRFASSRSSFVAAFSELWEEYGNDRMHLFVSWCAVQYVSIFTSRDTVLASAGGTRLPSWTYSPSICLMFTYGVVGDAIFVPYSKRVLKPGVRSDVAKLLFSVRKSFTKRFEDDPVFSSGTAMLTEWASVKGVFEAFDYRVGRDLNAPFLGYPDMTSSFVRNWRNASRMRHLADTDANALRTIDAILNSQLYTVKKGAQDFVLLPFALTFPMYNAGTSVAIKYGTLGALLARASAEVALDYYGRQEATKERLEESRECFAKDARTMSIAPRDNVMLETVALEALLDAVQEAFNQKRQNREGLSSYSALETVFISWCLMKCAVTPNERSADVDPCSAPLRHVRRFSDTFDCHPETSLNPVRKCRVF</sequence>
<protein>
    <submittedName>
        <fullName evidence="1">Uncharacterized protein</fullName>
    </submittedName>
</protein>
<accession>A0ACB7SKP1</accession>
<evidence type="ECO:0000313" key="2">
    <source>
        <dbReference type="Proteomes" id="UP000821845"/>
    </source>
</evidence>